<dbReference type="InterPro" id="IPR018030">
    <property type="entry name" value="Fimbrial_membr_usher_CS"/>
</dbReference>
<organism evidence="4 5">
    <name type="scientific">Undibacterium arcticum</name>
    <dbReference type="NCBI Taxonomy" id="1762892"/>
    <lineage>
        <taxon>Bacteria</taxon>
        <taxon>Pseudomonadati</taxon>
        <taxon>Pseudomonadota</taxon>
        <taxon>Betaproteobacteria</taxon>
        <taxon>Burkholderiales</taxon>
        <taxon>Oxalobacteraceae</taxon>
        <taxon>Undibacterium</taxon>
    </lineage>
</organism>
<feature type="chain" id="PRO_5045140797" evidence="2">
    <location>
        <begin position="28"/>
        <end position="784"/>
    </location>
</feature>
<dbReference type="PROSITE" id="PS01151">
    <property type="entry name" value="FIMBRIAL_USHER"/>
    <property type="match status" value="1"/>
</dbReference>
<evidence type="ECO:0000256" key="1">
    <source>
        <dbReference type="RuleBase" id="RU003884"/>
    </source>
</evidence>
<comment type="subcellular location">
    <subcellularLocation>
        <location evidence="1">Cell outer membrane</location>
        <topology evidence="1">Multi-pass membrane protein</topology>
    </subcellularLocation>
</comment>
<keyword evidence="5" id="KW-1185">Reference proteome</keyword>
<evidence type="ECO:0000313" key="4">
    <source>
        <dbReference type="EMBL" id="MFC3109195.1"/>
    </source>
</evidence>
<comment type="caution">
    <text evidence="4">The sequence shown here is derived from an EMBL/GenBank/DDBJ whole genome shotgun (WGS) entry which is preliminary data.</text>
</comment>
<reference evidence="5" key="1">
    <citation type="journal article" date="2019" name="Int. J. Syst. Evol. Microbiol.">
        <title>The Global Catalogue of Microorganisms (GCM) 10K type strain sequencing project: providing services to taxonomists for standard genome sequencing and annotation.</title>
        <authorList>
            <consortium name="The Broad Institute Genomics Platform"/>
            <consortium name="The Broad Institute Genome Sequencing Center for Infectious Disease"/>
            <person name="Wu L."/>
            <person name="Ma J."/>
        </authorList>
    </citation>
    <scope>NUCLEOTIDE SEQUENCE [LARGE SCALE GENOMIC DNA]</scope>
    <source>
        <strain evidence="5">KCTC 42986</strain>
    </source>
</reference>
<dbReference type="PANTHER" id="PTHR30451">
    <property type="entry name" value="OUTER MEMBRANE USHER PROTEIN"/>
    <property type="match status" value="1"/>
</dbReference>
<evidence type="ECO:0000259" key="3">
    <source>
        <dbReference type="Pfam" id="PF13953"/>
    </source>
</evidence>
<evidence type="ECO:0000256" key="2">
    <source>
        <dbReference type="SAM" id="SignalP"/>
    </source>
</evidence>
<feature type="domain" description="PapC-like C-terminal" evidence="3">
    <location>
        <begin position="704"/>
        <end position="761"/>
    </location>
</feature>
<feature type="signal peptide" evidence="2">
    <location>
        <begin position="1"/>
        <end position="27"/>
    </location>
</feature>
<keyword evidence="1" id="KW-0812">Transmembrane</keyword>
<accession>A0ABV7F5C6</accession>
<proteinExistence type="inferred from homology"/>
<dbReference type="EMBL" id="JBHRTP010000043">
    <property type="protein sequence ID" value="MFC3109195.1"/>
    <property type="molecule type" value="Genomic_DNA"/>
</dbReference>
<dbReference type="InterPro" id="IPR025949">
    <property type="entry name" value="PapC-like_C"/>
</dbReference>
<keyword evidence="1" id="KW-0472">Membrane</keyword>
<dbReference type="Pfam" id="PF00577">
    <property type="entry name" value="Usher"/>
    <property type="match status" value="2"/>
</dbReference>
<dbReference type="RefSeq" id="WP_390331873.1">
    <property type="nucleotide sequence ID" value="NZ_JBHRTP010000043.1"/>
</dbReference>
<dbReference type="Gene3D" id="2.60.40.2610">
    <property type="entry name" value="Outer membrane usher protein FimD, plug domain"/>
    <property type="match status" value="1"/>
</dbReference>
<dbReference type="InterPro" id="IPR000015">
    <property type="entry name" value="Fimb_usher"/>
</dbReference>
<keyword evidence="1" id="KW-1029">Fimbrium biogenesis</keyword>
<dbReference type="InterPro" id="IPR042186">
    <property type="entry name" value="FimD_plug_dom"/>
</dbReference>
<sequence>MSRWTNHKTCALVLACLASTFLSPATAADANPPTQSSGPLGASYEQVLLVVDFNRQGLNDTALFVKDRLAALYVSPTDLKRWRLRIPTVPVISVQGESYVPLAALPGVVAKLNDATQTLDIQVSPEAFLSTSANAYADKHLAPTPPSPGMFFNYDVFAERSNGATTRSGLFELGAFNARGVATANFALQNAPGQTSSVRLDTTFTIDRPEQLASVRLGDAISRPAGIWGRAVRFGGIQYATNFATQPGLITLPLQSFAGQAALPSTVDVYVNNVFTSSKELPPGPFSIANLPVVTGQGNVQMVVRDLLGREQVINQPFYASTSLLRPGLQDFSVELGALRENFAIQSNDYGARFAAATYRRGFSDAATGEVHAEIVEGGQSTIGFGATALLPALGTFNAAIAGSRSDAGVGHLWALGFDRQTAIFNFGARTQRNSDNFRQLGSDPAFPAPRHLTSGNIGITANQYGSVGLAYIRQDISDNSRSELASISYNLQLRRWGNLGITAFKALSGESNRSILINWTIPLGNNLTANLSHAKYGSGSDQSLLQVQRNLPSGEGYGYRLQAADNGPQQASLLLQNNIGTYSLEAASFEGQSSARVGASGGVALLGGSAFLSRRITDSFGLVQVPGMEKIRVYVDNQPAGVTDAKGNALIPRLRPYDNNPVSIEQSDLGMDAEIGSLTMNPVPYYRSGVVIRFPIRRSAGALLRLISKDGQPMPAGAVVELEGQATQFPVAMDGQVYLTGLGRINRLHASWQGKYCTVSVPFEDSVDPLPNLGTLVCEEEHP</sequence>
<keyword evidence="2" id="KW-0732">Signal</keyword>
<dbReference type="Pfam" id="PF13953">
    <property type="entry name" value="PapC_C"/>
    <property type="match status" value="1"/>
</dbReference>
<dbReference type="Gene3D" id="2.60.40.2070">
    <property type="match status" value="1"/>
</dbReference>
<evidence type="ECO:0000313" key="5">
    <source>
        <dbReference type="Proteomes" id="UP001595530"/>
    </source>
</evidence>
<keyword evidence="1" id="KW-0813">Transport</keyword>
<dbReference type="Proteomes" id="UP001595530">
    <property type="component" value="Unassembled WGS sequence"/>
</dbReference>
<comment type="similarity">
    <text evidence="1">Belongs to the fimbrial export usher family.</text>
</comment>
<protein>
    <submittedName>
        <fullName evidence="4">Fimbria/pilus outer membrane usher protein</fullName>
    </submittedName>
</protein>
<dbReference type="Gene3D" id="2.60.40.3110">
    <property type="match status" value="1"/>
</dbReference>
<dbReference type="PANTHER" id="PTHR30451:SF5">
    <property type="entry name" value="SLR0019 PROTEIN"/>
    <property type="match status" value="1"/>
</dbReference>
<dbReference type="InterPro" id="IPR043142">
    <property type="entry name" value="PapC-like_C_sf"/>
</dbReference>
<name>A0ABV7F5C6_9BURK</name>
<keyword evidence="1" id="KW-0998">Cell outer membrane</keyword>
<gene>
    <name evidence="4" type="ORF">ACFOFO_14690</name>
</gene>